<dbReference type="PANTHER" id="PTHR30531:SF12">
    <property type="entry name" value="FLAGELLAR BIOSYNTHETIC PROTEIN FLHB"/>
    <property type="match status" value="1"/>
</dbReference>
<dbReference type="Proteomes" id="UP001057291">
    <property type="component" value="Unassembled WGS sequence"/>
</dbReference>
<name>A0AAV4LJH6_9BACL</name>
<keyword evidence="2" id="KW-1185">Reference proteome</keyword>
<dbReference type="Pfam" id="PF01312">
    <property type="entry name" value="Bac_export_2"/>
    <property type="match status" value="1"/>
</dbReference>
<keyword evidence="1" id="KW-0966">Cell projection</keyword>
<dbReference type="PRINTS" id="PR00950">
    <property type="entry name" value="TYPE3IMSPROT"/>
</dbReference>
<dbReference type="GO" id="GO:0009306">
    <property type="term" value="P:protein secretion"/>
    <property type="evidence" value="ECO:0007669"/>
    <property type="project" value="InterPro"/>
</dbReference>
<dbReference type="AlphaFoldDB" id="A0AAV4LJH6"/>
<dbReference type="RefSeq" id="WP_282200537.1">
    <property type="nucleotide sequence ID" value="NZ_BOQE01000001.1"/>
</dbReference>
<comment type="caution">
    <text evidence="1">The sequence shown here is derived from an EMBL/GenBank/DDBJ whole genome shotgun (WGS) entry which is preliminary data.</text>
</comment>
<dbReference type="InterPro" id="IPR029025">
    <property type="entry name" value="T3SS_substrate_exporter_C"/>
</dbReference>
<evidence type="ECO:0000313" key="2">
    <source>
        <dbReference type="Proteomes" id="UP001057291"/>
    </source>
</evidence>
<reference evidence="1" key="1">
    <citation type="journal article" date="2023" name="Int. J. Syst. Evol. Microbiol.">
        <title>Collibacillus ludicampi gen. nov., sp. nov., a new soil bacterium of the family Alicyclobacillaceae.</title>
        <authorList>
            <person name="Jojima T."/>
            <person name="Ioku Y."/>
            <person name="Fukuta Y."/>
            <person name="Shirasaka N."/>
            <person name="Matsumura Y."/>
            <person name="Mori M."/>
        </authorList>
    </citation>
    <scope>NUCLEOTIDE SEQUENCE</scope>
    <source>
        <strain evidence="1">TP075</strain>
    </source>
</reference>
<gene>
    <name evidence="1" type="ORF">DNHGIG_31230</name>
</gene>
<sequence>MREKPKYAAALSYNPETDLAPRIVAKGRGEVAAKILAYAKENGLPIQENRELVETLLTLDLGQEIPSELYRVVAEILSFVYRLEGKGR</sequence>
<keyword evidence="1" id="KW-0969">Cilium</keyword>
<evidence type="ECO:0000313" key="1">
    <source>
        <dbReference type="EMBL" id="GIM47574.1"/>
    </source>
</evidence>
<dbReference type="InterPro" id="IPR006135">
    <property type="entry name" value="T3SS_substrate_exporter"/>
</dbReference>
<accession>A0AAV4LJH6</accession>
<keyword evidence="1" id="KW-0282">Flagellum</keyword>
<dbReference type="EMBL" id="BOQE01000001">
    <property type="protein sequence ID" value="GIM47574.1"/>
    <property type="molecule type" value="Genomic_DNA"/>
</dbReference>
<proteinExistence type="predicted"/>
<dbReference type="PANTHER" id="PTHR30531">
    <property type="entry name" value="FLAGELLAR BIOSYNTHETIC PROTEIN FLHB"/>
    <property type="match status" value="1"/>
</dbReference>
<dbReference type="SUPFAM" id="SSF160544">
    <property type="entry name" value="EscU C-terminal domain-like"/>
    <property type="match status" value="1"/>
</dbReference>
<organism evidence="1 2">
    <name type="scientific">Collibacillus ludicampi</name>
    <dbReference type="NCBI Taxonomy" id="2771369"/>
    <lineage>
        <taxon>Bacteria</taxon>
        <taxon>Bacillati</taxon>
        <taxon>Bacillota</taxon>
        <taxon>Bacilli</taxon>
        <taxon>Bacillales</taxon>
        <taxon>Alicyclobacillaceae</taxon>
        <taxon>Collibacillus</taxon>
    </lineage>
</organism>
<dbReference type="Gene3D" id="3.40.1690.10">
    <property type="entry name" value="secretion proteins EscU"/>
    <property type="match status" value="1"/>
</dbReference>
<protein>
    <submittedName>
        <fullName evidence="1">Flagellar biosynthetic protein FlhB</fullName>
    </submittedName>
</protein>
<dbReference type="GO" id="GO:0005886">
    <property type="term" value="C:plasma membrane"/>
    <property type="evidence" value="ECO:0007669"/>
    <property type="project" value="TreeGrafter"/>
</dbReference>